<dbReference type="Gene3D" id="2.170.16.10">
    <property type="entry name" value="Hedgehog/Intein (Hint) domain"/>
    <property type="match status" value="1"/>
</dbReference>
<dbReference type="InterPro" id="IPR028992">
    <property type="entry name" value="Hedgehog/Intein_dom"/>
</dbReference>
<dbReference type="EMBL" id="CP019938">
    <property type="protein sequence ID" value="ARO15863.1"/>
    <property type="molecule type" value="Genomic_DNA"/>
</dbReference>
<dbReference type="InterPro" id="IPR036844">
    <property type="entry name" value="Hint_dom_sf"/>
</dbReference>
<evidence type="ECO:0000259" key="1">
    <source>
        <dbReference type="Pfam" id="PF13403"/>
    </source>
</evidence>
<protein>
    <submittedName>
        <fullName evidence="2">Hemolysin-type calcium-binding region</fullName>
    </submittedName>
</protein>
<gene>
    <name evidence="2" type="ORF">BVG79_p1000061</name>
</gene>
<dbReference type="KEGG" id="kro:BVG79_p1000061"/>
<accession>A0A1W6P371</accession>
<evidence type="ECO:0000313" key="3">
    <source>
        <dbReference type="Proteomes" id="UP000242447"/>
    </source>
</evidence>
<dbReference type="SUPFAM" id="SSF51294">
    <property type="entry name" value="Hedgehog/intein (Hint) domain"/>
    <property type="match status" value="1"/>
</dbReference>
<proteinExistence type="predicted"/>
<keyword evidence="2" id="KW-0614">Plasmid</keyword>
<evidence type="ECO:0000313" key="2">
    <source>
        <dbReference type="EMBL" id="ARO15863.1"/>
    </source>
</evidence>
<keyword evidence="3" id="KW-1185">Reference proteome</keyword>
<dbReference type="Proteomes" id="UP000242447">
    <property type="component" value="Plasmid unnamed1"/>
</dbReference>
<organism evidence="2 3">
    <name type="scientific">Ketogulonicigenium robustum</name>
    <dbReference type="NCBI Taxonomy" id="92947"/>
    <lineage>
        <taxon>Bacteria</taxon>
        <taxon>Pseudomonadati</taxon>
        <taxon>Pseudomonadota</taxon>
        <taxon>Alphaproteobacteria</taxon>
        <taxon>Rhodobacterales</taxon>
        <taxon>Roseobacteraceae</taxon>
        <taxon>Ketogulonicigenium</taxon>
    </lineage>
</organism>
<reference evidence="2 3" key="1">
    <citation type="submission" date="2017-02" db="EMBL/GenBank/DDBJ databases">
        <title>Ketogulonicigenium robustum SPU B003 Genome sequencing and assembly.</title>
        <authorList>
            <person name="Li Y."/>
            <person name="Liu L."/>
            <person name="Wang C."/>
            <person name="Zhang M."/>
            <person name="Zhang T."/>
            <person name="Zhang Y."/>
        </authorList>
    </citation>
    <scope>NUCLEOTIDE SEQUENCE [LARGE SCALE GENOMIC DNA]</scope>
    <source>
        <strain evidence="2 3">SPU_B003</strain>
        <plasmid evidence="2 3">unnamed1</plasmid>
    </source>
</reference>
<name>A0A1W6P371_9RHOB</name>
<feature type="domain" description="Hedgehog/Intein (Hint)" evidence="1">
    <location>
        <begin position="168"/>
        <end position="314"/>
    </location>
</feature>
<dbReference type="Pfam" id="PF13403">
    <property type="entry name" value="Hint_2"/>
    <property type="match status" value="1"/>
</dbReference>
<geneLocation type="plasmid" evidence="2">
    <name>unnamed1</name>
</geneLocation>
<dbReference type="RefSeq" id="WP_236951481.1">
    <property type="nucleotide sequence ID" value="NZ_CP019938.1"/>
</dbReference>
<dbReference type="AlphaFoldDB" id="A0A1W6P371"/>
<sequence length="372" mass="41065">MLPDKTDGLFVGGETWGGLPPAGTTLSFDYTGITHIDVESDYEHFTDDPWDPEWDPESDWPRHKQENVDPITINGTVHPPGTLQLENEYEVQLMGDDGESYRLVAISAVRVNPNHQGDWDYLTSDEYGVIGFTFQGPWPPEGTVLTFVENVDGEQIDWDNFVPPEEIPCFTSGTMILTDRGEVMIDDLRVGDLVATRDHGLQPIRWIGSRTLGLPVLIVKPNLRPIRIAAGALGAGLPVQDLLVSPQHRMLVRSKTTQRMVDNAEALVPAKQLLNVEGFDIADTLNTVKYFHLMFDAHEIITANGAETESLYPGPQALKSLGPDAVAEIHALFPELLDAKAEPAPARQLLSGRMARKLAIRHAQNNKALVTV</sequence>